<dbReference type="Gene3D" id="1.20.1250.20">
    <property type="entry name" value="MFS general substrate transporter like domains"/>
    <property type="match status" value="1"/>
</dbReference>
<dbReference type="SUPFAM" id="SSF103473">
    <property type="entry name" value="MFS general substrate transporter"/>
    <property type="match status" value="1"/>
</dbReference>
<dbReference type="InterPro" id="IPR020904">
    <property type="entry name" value="Sc_DH/Rdtase_CS"/>
</dbReference>
<dbReference type="EMBL" id="JASUXU010000144">
    <property type="protein sequence ID" value="KAK0303559.1"/>
    <property type="molecule type" value="Genomic_DNA"/>
</dbReference>
<dbReference type="PROSITE" id="PS00061">
    <property type="entry name" value="ADH_SHORT"/>
    <property type="match status" value="1"/>
</dbReference>
<gene>
    <name evidence="8" type="ORF">LTR82_017498</name>
</gene>
<feature type="transmembrane region" description="Helical" evidence="7">
    <location>
        <begin position="254"/>
        <end position="273"/>
    </location>
</feature>
<evidence type="ECO:0000256" key="5">
    <source>
        <dbReference type="ARBA" id="ARBA00022989"/>
    </source>
</evidence>
<dbReference type="Pfam" id="PF13561">
    <property type="entry name" value="adh_short_C2"/>
    <property type="match status" value="1"/>
</dbReference>
<dbReference type="InterPro" id="IPR002347">
    <property type="entry name" value="SDR_fam"/>
</dbReference>
<dbReference type="GO" id="GO:0022857">
    <property type="term" value="F:transmembrane transporter activity"/>
    <property type="evidence" value="ECO:0007669"/>
    <property type="project" value="InterPro"/>
</dbReference>
<evidence type="ECO:0008006" key="10">
    <source>
        <dbReference type="Google" id="ProtNLM"/>
    </source>
</evidence>
<evidence type="ECO:0000256" key="6">
    <source>
        <dbReference type="ARBA" id="ARBA00023136"/>
    </source>
</evidence>
<dbReference type="PANTHER" id="PTHR23501:SF158">
    <property type="entry name" value="TRANSPORTER, PUTATIVE (AFU_ORTHOLOGUE AFUA_5G14490)-RELATED"/>
    <property type="match status" value="1"/>
</dbReference>
<keyword evidence="6 7" id="KW-0472">Membrane</keyword>
<evidence type="ECO:0000256" key="2">
    <source>
        <dbReference type="ARBA" id="ARBA00022448"/>
    </source>
</evidence>
<evidence type="ECO:0000256" key="7">
    <source>
        <dbReference type="SAM" id="Phobius"/>
    </source>
</evidence>
<feature type="transmembrane region" description="Helical" evidence="7">
    <location>
        <begin position="456"/>
        <end position="475"/>
    </location>
</feature>
<comment type="subcellular location">
    <subcellularLocation>
        <location evidence="1">Membrane</location>
        <topology evidence="1">Multi-pass membrane protein</topology>
    </subcellularLocation>
</comment>
<reference evidence="8" key="1">
    <citation type="submission" date="2021-12" db="EMBL/GenBank/DDBJ databases">
        <title>Black yeast isolated from Biological Soil Crust.</title>
        <authorList>
            <person name="Kurbessoian T."/>
        </authorList>
    </citation>
    <scope>NUCLEOTIDE SEQUENCE</scope>
    <source>
        <strain evidence="8">CCFEE 5208</strain>
    </source>
</reference>
<proteinExistence type="predicted"/>
<dbReference type="AlphaFoldDB" id="A0AAN6J0Q0"/>
<keyword evidence="5 7" id="KW-1133">Transmembrane helix</keyword>
<dbReference type="CDD" id="cd05233">
    <property type="entry name" value="SDR_c"/>
    <property type="match status" value="1"/>
</dbReference>
<feature type="transmembrane region" description="Helical" evidence="7">
    <location>
        <begin position="570"/>
        <end position="587"/>
    </location>
</feature>
<dbReference type="PRINTS" id="PR00081">
    <property type="entry name" value="GDHRDH"/>
</dbReference>
<feature type="transmembrane region" description="Helical" evidence="7">
    <location>
        <begin position="285"/>
        <end position="308"/>
    </location>
</feature>
<feature type="transmembrane region" description="Helical" evidence="7">
    <location>
        <begin position="487"/>
        <end position="510"/>
    </location>
</feature>
<evidence type="ECO:0000256" key="3">
    <source>
        <dbReference type="ARBA" id="ARBA00022692"/>
    </source>
</evidence>
<feature type="transmembrane region" description="Helical" evidence="7">
    <location>
        <begin position="426"/>
        <end position="444"/>
    </location>
</feature>
<keyword evidence="2" id="KW-0813">Transport</keyword>
<keyword evidence="3 7" id="KW-0812">Transmembrane</keyword>
<accession>A0AAN6J0Q0</accession>
<evidence type="ECO:0000256" key="4">
    <source>
        <dbReference type="ARBA" id="ARBA00022857"/>
    </source>
</evidence>
<dbReference type="PANTHER" id="PTHR23501">
    <property type="entry name" value="MAJOR FACILITATOR SUPERFAMILY"/>
    <property type="match status" value="1"/>
</dbReference>
<dbReference type="PRINTS" id="PR00080">
    <property type="entry name" value="SDRFAMILY"/>
</dbReference>
<keyword evidence="4" id="KW-0521">NADP</keyword>
<name>A0AAN6J0Q0_9PEZI</name>
<evidence type="ECO:0000313" key="8">
    <source>
        <dbReference type="EMBL" id="KAK0303559.1"/>
    </source>
</evidence>
<dbReference type="InterPro" id="IPR010573">
    <property type="entry name" value="MFS_Str1/Tri12-like"/>
</dbReference>
<dbReference type="Proteomes" id="UP001168146">
    <property type="component" value="Unassembled WGS sequence"/>
</dbReference>
<dbReference type="Gene3D" id="3.40.50.720">
    <property type="entry name" value="NAD(P)-binding Rossmann-like Domain"/>
    <property type="match status" value="1"/>
</dbReference>
<dbReference type="InterPro" id="IPR036291">
    <property type="entry name" value="NAD(P)-bd_dom_sf"/>
</dbReference>
<evidence type="ECO:0000313" key="9">
    <source>
        <dbReference type="Proteomes" id="UP001168146"/>
    </source>
</evidence>
<dbReference type="Pfam" id="PF06609">
    <property type="entry name" value="TRI12"/>
    <property type="match status" value="1"/>
</dbReference>
<feature type="transmembrane region" description="Helical" evidence="7">
    <location>
        <begin position="359"/>
        <end position="376"/>
    </location>
</feature>
<protein>
    <recommendedName>
        <fullName evidence="10">Major facilitator superfamily (MFS) profile domain-containing protein</fullName>
    </recommendedName>
</protein>
<dbReference type="InterPro" id="IPR036259">
    <property type="entry name" value="MFS_trans_sf"/>
</dbReference>
<dbReference type="SUPFAM" id="SSF51735">
    <property type="entry name" value="NAD(P)-binding Rossmann-fold domains"/>
    <property type="match status" value="1"/>
</dbReference>
<evidence type="ECO:0000256" key="1">
    <source>
        <dbReference type="ARBA" id="ARBA00004141"/>
    </source>
</evidence>
<dbReference type="GO" id="GO:0005886">
    <property type="term" value="C:plasma membrane"/>
    <property type="evidence" value="ECO:0007669"/>
    <property type="project" value="TreeGrafter"/>
</dbReference>
<sequence length="612" mass="65117">MALSSRLAIIAGGIGGIGSVTAKTLRAQGAKLALLYAPFEASKVEAALETYDQVGDDVKSYECDITSPDSVNRAFAAIGDDAVAFPSILVNAAGYINLSALEDTTPEDMLKHYMINLHGPALTSQAFARMYIAAKERNGISPAPGGRIVHIASQAAHVALHHHGAYCASKAGLIGLSKCQASEWGPHGITTNTISPGPVWTELGKKAWGDAEVKAKYLASVPTGKLAEPEEVAALVEFLIGGAFTQLVTWRWCFWVNLPICVGTTFILLFCFLDVHNPRTGFSEGLAAIDWFGTLSILGVIIMLLLGLDFGGAVFPWSSPTVICLIVFGIVMIGVFLFSEKKLAKYPLIPLAMFKDPSNLAIFVIGATQGICYIPAEYYLPLYFQSAKQASPLHSGVLILPITVCEGAFGILSGVIMHQTGRYREVMWAGVFLILVGTGLYISIGADTSIPKLVGFMIIGGSGCGLLFEAPVIAIQNTVSQADTATATAAFGMIRNIATSISIVLGGVIFQNSMDAQAERLRRAGLNPAVVAALTNGQAAANVEIIGTIENAVQRDVVRHAFASSFRNMWIMYTCIAAVGLIAGAFIKQGHLSKEHTETRTGIQEMTERVKK</sequence>
<feature type="transmembrane region" description="Helical" evidence="7">
    <location>
        <begin position="396"/>
        <end position="417"/>
    </location>
</feature>
<organism evidence="8 9">
    <name type="scientific">Friedmanniomyces endolithicus</name>
    <dbReference type="NCBI Taxonomy" id="329885"/>
    <lineage>
        <taxon>Eukaryota</taxon>
        <taxon>Fungi</taxon>
        <taxon>Dikarya</taxon>
        <taxon>Ascomycota</taxon>
        <taxon>Pezizomycotina</taxon>
        <taxon>Dothideomycetes</taxon>
        <taxon>Dothideomycetidae</taxon>
        <taxon>Mycosphaerellales</taxon>
        <taxon>Teratosphaeriaceae</taxon>
        <taxon>Friedmanniomyces</taxon>
    </lineage>
</organism>
<comment type="caution">
    <text evidence="8">The sequence shown here is derived from an EMBL/GenBank/DDBJ whole genome shotgun (WGS) entry which is preliminary data.</text>
</comment>
<feature type="transmembrane region" description="Helical" evidence="7">
    <location>
        <begin position="314"/>
        <end position="338"/>
    </location>
</feature>